<gene>
    <name evidence="3" type="ORF">ACFSYJ_21995</name>
</gene>
<dbReference type="PANTHER" id="PTHR30461">
    <property type="entry name" value="DNA-INVERTASE FROM LAMBDOID PROPHAGE"/>
    <property type="match status" value="1"/>
</dbReference>
<reference evidence="4" key="1">
    <citation type="journal article" date="2019" name="Int. J. Syst. Evol. Microbiol.">
        <title>The Global Catalogue of Microorganisms (GCM) 10K type strain sequencing project: providing services to taxonomists for standard genome sequencing and annotation.</title>
        <authorList>
            <consortium name="The Broad Institute Genomics Platform"/>
            <consortium name="The Broad Institute Genome Sequencing Center for Infectious Disease"/>
            <person name="Wu L."/>
            <person name="Ma J."/>
        </authorList>
    </citation>
    <scope>NUCLEOTIDE SEQUENCE [LARGE SCALE GENOMIC DNA]</scope>
    <source>
        <strain evidence="4">CGMCC 4.7643</strain>
    </source>
</reference>
<dbReference type="CDD" id="cd03768">
    <property type="entry name" value="SR_ResInv"/>
    <property type="match status" value="1"/>
</dbReference>
<dbReference type="RefSeq" id="WP_345408844.1">
    <property type="nucleotide sequence ID" value="NZ_BAABHG010000031.1"/>
</dbReference>
<dbReference type="SUPFAM" id="SSF53041">
    <property type="entry name" value="Resolvase-like"/>
    <property type="match status" value="1"/>
</dbReference>
<evidence type="ECO:0000256" key="1">
    <source>
        <dbReference type="ARBA" id="ARBA00009913"/>
    </source>
</evidence>
<name>A0ABW5GK90_9PSEU</name>
<dbReference type="InterPro" id="IPR050639">
    <property type="entry name" value="SSR_resolvase"/>
</dbReference>
<dbReference type="SMART" id="SM00857">
    <property type="entry name" value="Resolvase"/>
    <property type="match status" value="1"/>
</dbReference>
<dbReference type="InterPro" id="IPR036162">
    <property type="entry name" value="Resolvase-like_N_sf"/>
</dbReference>
<dbReference type="PROSITE" id="PS51736">
    <property type="entry name" value="RECOMBINASES_3"/>
    <property type="match status" value="1"/>
</dbReference>
<dbReference type="Proteomes" id="UP001597419">
    <property type="component" value="Unassembled WGS sequence"/>
</dbReference>
<evidence type="ECO:0000313" key="4">
    <source>
        <dbReference type="Proteomes" id="UP001597419"/>
    </source>
</evidence>
<dbReference type="InterPro" id="IPR006119">
    <property type="entry name" value="Resolv_N"/>
</dbReference>
<evidence type="ECO:0000313" key="3">
    <source>
        <dbReference type="EMBL" id="MFD2461292.1"/>
    </source>
</evidence>
<dbReference type="Gene3D" id="3.40.50.1390">
    <property type="entry name" value="Resolvase, N-terminal catalytic domain"/>
    <property type="match status" value="1"/>
</dbReference>
<dbReference type="EMBL" id="JBHUKU010000012">
    <property type="protein sequence ID" value="MFD2461292.1"/>
    <property type="molecule type" value="Genomic_DNA"/>
</dbReference>
<comment type="similarity">
    <text evidence="1">Belongs to the site-specific recombinase resolvase family.</text>
</comment>
<feature type="domain" description="Resolvase/invertase-type recombinase catalytic" evidence="2">
    <location>
        <begin position="86"/>
        <end position="230"/>
    </location>
</feature>
<evidence type="ECO:0000259" key="2">
    <source>
        <dbReference type="PROSITE" id="PS51736"/>
    </source>
</evidence>
<keyword evidence="4" id="KW-1185">Reference proteome</keyword>
<sequence length="291" mass="31417">MELTSEQAAAAVERHPCPKCEAATGSVCRTRAGKVAVKYHTARFVLVPALREDLAVTVPADRRPGSPWTPGPAVDDAGVEQPGDPIRIGYARCSTAQQDLDIQIAALRKARCRTIFSEKISSRVKQRPEFEKALALAHQIKQAAPHQPVIFTVHEYKRPARNSAELMNLAADLQAAGIQLELLTGPLTGIYDPHGVGSMLFAVLANSAQLDRNYIREKTLEGQQAAAAKGHHGGRPKVIDEDDVLFARALRDKGTPMPEIAKKLTIKTGKNAGRNPSVASLYRALAEQAAS</sequence>
<dbReference type="Pfam" id="PF24623">
    <property type="entry name" value="Phage_zn_bind_8"/>
    <property type="match status" value="1"/>
</dbReference>
<dbReference type="Pfam" id="PF00239">
    <property type="entry name" value="Resolvase"/>
    <property type="match status" value="1"/>
</dbReference>
<comment type="caution">
    <text evidence="3">The sequence shown here is derived from an EMBL/GenBank/DDBJ whole genome shotgun (WGS) entry which is preliminary data.</text>
</comment>
<proteinExistence type="inferred from homology"/>
<protein>
    <submittedName>
        <fullName evidence="3">Recombinase family protein</fullName>
    </submittedName>
</protein>
<accession>A0ABW5GK90</accession>
<dbReference type="InterPro" id="IPR056911">
    <property type="entry name" value="Phage_Znf_bind_put"/>
</dbReference>
<organism evidence="3 4">
    <name type="scientific">Amycolatopsis samaneae</name>
    <dbReference type="NCBI Taxonomy" id="664691"/>
    <lineage>
        <taxon>Bacteria</taxon>
        <taxon>Bacillati</taxon>
        <taxon>Actinomycetota</taxon>
        <taxon>Actinomycetes</taxon>
        <taxon>Pseudonocardiales</taxon>
        <taxon>Pseudonocardiaceae</taxon>
        <taxon>Amycolatopsis</taxon>
    </lineage>
</organism>
<dbReference type="PANTHER" id="PTHR30461:SF26">
    <property type="entry name" value="RESOLVASE HOMOLOG YNEB"/>
    <property type="match status" value="1"/>
</dbReference>